<sequence>MYSVPHLKTVIQLLANMESCQLNPMSEAHLPEKEPELTSQPSEPS</sequence>
<accession>A0A438ITW5</accession>
<dbReference type="EMBL" id="QGNW01000083">
    <property type="protein sequence ID" value="RVX00183.1"/>
    <property type="molecule type" value="Genomic_DNA"/>
</dbReference>
<protein>
    <submittedName>
        <fullName evidence="2">Uncharacterized protein</fullName>
    </submittedName>
</protein>
<evidence type="ECO:0000313" key="3">
    <source>
        <dbReference type="Proteomes" id="UP000288805"/>
    </source>
</evidence>
<organism evidence="2 3">
    <name type="scientific">Vitis vinifera</name>
    <name type="common">Grape</name>
    <dbReference type="NCBI Taxonomy" id="29760"/>
    <lineage>
        <taxon>Eukaryota</taxon>
        <taxon>Viridiplantae</taxon>
        <taxon>Streptophyta</taxon>
        <taxon>Embryophyta</taxon>
        <taxon>Tracheophyta</taxon>
        <taxon>Spermatophyta</taxon>
        <taxon>Magnoliopsida</taxon>
        <taxon>eudicotyledons</taxon>
        <taxon>Gunneridae</taxon>
        <taxon>Pentapetalae</taxon>
        <taxon>rosids</taxon>
        <taxon>Vitales</taxon>
        <taxon>Vitaceae</taxon>
        <taxon>Viteae</taxon>
        <taxon>Vitis</taxon>
    </lineage>
</organism>
<reference evidence="2 3" key="1">
    <citation type="journal article" date="2018" name="PLoS Genet.">
        <title>Population sequencing reveals clonal diversity and ancestral inbreeding in the grapevine cultivar Chardonnay.</title>
        <authorList>
            <person name="Roach M.J."/>
            <person name="Johnson D.L."/>
            <person name="Bohlmann J."/>
            <person name="van Vuuren H.J."/>
            <person name="Jones S.J."/>
            <person name="Pretorius I.S."/>
            <person name="Schmidt S.A."/>
            <person name="Borneman A.R."/>
        </authorList>
    </citation>
    <scope>NUCLEOTIDE SEQUENCE [LARGE SCALE GENOMIC DNA]</scope>
    <source>
        <strain evidence="3">cv. Chardonnay</strain>
        <tissue evidence="2">Leaf</tissue>
    </source>
</reference>
<comment type="caution">
    <text evidence="2">The sequence shown here is derived from an EMBL/GenBank/DDBJ whole genome shotgun (WGS) entry which is preliminary data.</text>
</comment>
<dbReference type="Proteomes" id="UP000288805">
    <property type="component" value="Unassembled WGS sequence"/>
</dbReference>
<name>A0A438ITW5_VITVI</name>
<dbReference type="AlphaFoldDB" id="A0A438ITW5"/>
<proteinExistence type="predicted"/>
<evidence type="ECO:0000313" key="2">
    <source>
        <dbReference type="EMBL" id="RVX00183.1"/>
    </source>
</evidence>
<evidence type="ECO:0000256" key="1">
    <source>
        <dbReference type="SAM" id="MobiDB-lite"/>
    </source>
</evidence>
<feature type="region of interest" description="Disordered" evidence="1">
    <location>
        <begin position="24"/>
        <end position="45"/>
    </location>
</feature>
<gene>
    <name evidence="2" type="ORF">CK203_026692</name>
</gene>